<feature type="transmembrane region" description="Helical" evidence="1">
    <location>
        <begin position="240"/>
        <end position="258"/>
    </location>
</feature>
<comment type="caution">
    <text evidence="2">The sequence shown here is derived from an EMBL/GenBank/DDBJ whole genome shotgun (WGS) entry which is preliminary data.</text>
</comment>
<reference evidence="2" key="1">
    <citation type="submission" date="2020-03" db="EMBL/GenBank/DDBJ databases">
        <title>Phycicoccus flavus sp. nov., a novel endophytic actinobacterium isolated from branch of Kandelia candel.</title>
        <authorList>
            <person name="Tuo L."/>
        </authorList>
    </citation>
    <scope>NUCLEOTIDE SEQUENCE</scope>
    <source>
        <strain evidence="2">CMS6Z-2</strain>
    </source>
</reference>
<dbReference type="AlphaFoldDB" id="A0A8T6R3H9"/>
<sequence length="263" mass="28263">MSRPWPPIEELRRVGQPEHIRSRAQAEHWTAHLFTRSISVYLTRVAVWGGVSANTATVLVILCGWAAAAALFVPGVWGPVLALVLALAQMVLDSIDGEIARWNRTTSPRGVFLDRIAHATAESFIPTALGVRLTLEHDGDWRWAFAGACVGVLVLLNKALSDFVRLSRVEAGLTLPRDTPGIGLPRPGLVRRLRQLANYVPLYRMYHSVEQTIVIAVLAVVGALAGFDGVAAALVVLGGVLPFVVVGHLTAILTSASLKNPPA</sequence>
<gene>
    <name evidence="2" type="ORF">EPD83_001725</name>
</gene>
<dbReference type="Pfam" id="PF01066">
    <property type="entry name" value="CDP-OH_P_transf"/>
    <property type="match status" value="1"/>
</dbReference>
<evidence type="ECO:0000313" key="3">
    <source>
        <dbReference type="Proteomes" id="UP000287866"/>
    </source>
</evidence>
<proteinExistence type="predicted"/>
<protein>
    <submittedName>
        <fullName evidence="2">CDP-alcohol phosphatidyltransferase family protein</fullName>
    </submittedName>
</protein>
<keyword evidence="1" id="KW-0812">Transmembrane</keyword>
<accession>A0A8T6R3H9</accession>
<dbReference type="EMBL" id="SAYU02000002">
    <property type="protein sequence ID" value="NHA66771.1"/>
    <property type="molecule type" value="Genomic_DNA"/>
</dbReference>
<dbReference type="Gene3D" id="1.20.120.1760">
    <property type="match status" value="1"/>
</dbReference>
<keyword evidence="1" id="KW-1133">Transmembrane helix</keyword>
<dbReference type="GO" id="GO:0008654">
    <property type="term" value="P:phospholipid biosynthetic process"/>
    <property type="evidence" value="ECO:0007669"/>
    <property type="project" value="InterPro"/>
</dbReference>
<dbReference type="InterPro" id="IPR043130">
    <property type="entry name" value="CDP-OH_PTrfase_TM_dom"/>
</dbReference>
<dbReference type="Proteomes" id="UP000287866">
    <property type="component" value="Unassembled WGS sequence"/>
</dbReference>
<dbReference type="GO" id="GO:0016780">
    <property type="term" value="F:phosphotransferase activity, for other substituted phosphate groups"/>
    <property type="evidence" value="ECO:0007669"/>
    <property type="project" value="InterPro"/>
</dbReference>
<evidence type="ECO:0000313" key="2">
    <source>
        <dbReference type="EMBL" id="NHA66771.1"/>
    </source>
</evidence>
<feature type="transmembrane region" description="Helical" evidence="1">
    <location>
        <begin position="141"/>
        <end position="160"/>
    </location>
</feature>
<dbReference type="RefSeq" id="WP_164896461.1">
    <property type="nucleotide sequence ID" value="NZ_SAYU02000002.1"/>
</dbReference>
<name>A0A8T6R3H9_9MICO</name>
<organism evidence="2 3">
    <name type="scientific">Phycicoccus flavus</name>
    <dbReference type="NCBI Taxonomy" id="2502783"/>
    <lineage>
        <taxon>Bacteria</taxon>
        <taxon>Bacillati</taxon>
        <taxon>Actinomycetota</taxon>
        <taxon>Actinomycetes</taxon>
        <taxon>Micrococcales</taxon>
        <taxon>Intrasporangiaceae</taxon>
        <taxon>Phycicoccus</taxon>
    </lineage>
</organism>
<dbReference type="InterPro" id="IPR000462">
    <property type="entry name" value="CDP-OH_P_trans"/>
</dbReference>
<keyword evidence="1" id="KW-0472">Membrane</keyword>
<feature type="transmembrane region" description="Helical" evidence="1">
    <location>
        <begin position="45"/>
        <end position="70"/>
    </location>
</feature>
<feature type="transmembrane region" description="Helical" evidence="1">
    <location>
        <begin position="213"/>
        <end position="234"/>
    </location>
</feature>
<keyword evidence="3" id="KW-1185">Reference proteome</keyword>
<dbReference type="GO" id="GO:0016020">
    <property type="term" value="C:membrane"/>
    <property type="evidence" value="ECO:0007669"/>
    <property type="project" value="InterPro"/>
</dbReference>
<evidence type="ECO:0000256" key="1">
    <source>
        <dbReference type="SAM" id="Phobius"/>
    </source>
</evidence>
<feature type="transmembrane region" description="Helical" evidence="1">
    <location>
        <begin position="76"/>
        <end position="95"/>
    </location>
</feature>